<dbReference type="InterPro" id="IPR038718">
    <property type="entry name" value="SNF2-like_sf"/>
</dbReference>
<feature type="region of interest" description="Disordered" evidence="11">
    <location>
        <begin position="2096"/>
        <end position="2120"/>
    </location>
</feature>
<dbReference type="SMART" id="SM00487">
    <property type="entry name" value="DEXDc"/>
    <property type="match status" value="1"/>
</dbReference>
<keyword evidence="6" id="KW-0067">ATP-binding</keyword>
<dbReference type="InterPro" id="IPR001650">
    <property type="entry name" value="Helicase_C-like"/>
</dbReference>
<dbReference type="InterPro" id="IPR050520">
    <property type="entry name" value="INO80/SWR1_helicase"/>
</dbReference>
<evidence type="ECO:0000256" key="4">
    <source>
        <dbReference type="ARBA" id="ARBA00022801"/>
    </source>
</evidence>
<dbReference type="Pfam" id="PF00271">
    <property type="entry name" value="Helicase_C"/>
    <property type="match status" value="1"/>
</dbReference>
<dbReference type="Gene3D" id="3.40.50.300">
    <property type="entry name" value="P-loop containing nucleotide triphosphate hydrolases"/>
    <property type="match status" value="2"/>
</dbReference>
<dbReference type="CDD" id="cd18793">
    <property type="entry name" value="SF2_C_SNF"/>
    <property type="match status" value="1"/>
</dbReference>
<evidence type="ECO:0000259" key="14">
    <source>
        <dbReference type="PROSITE" id="PS51204"/>
    </source>
</evidence>
<feature type="compositionally biased region" description="Polar residues" evidence="11">
    <location>
        <begin position="966"/>
        <end position="978"/>
    </location>
</feature>
<evidence type="ECO:0000256" key="6">
    <source>
        <dbReference type="ARBA" id="ARBA00022840"/>
    </source>
</evidence>
<dbReference type="Pfam" id="PF07529">
    <property type="entry name" value="HSA"/>
    <property type="match status" value="1"/>
</dbReference>
<evidence type="ECO:0000259" key="12">
    <source>
        <dbReference type="PROSITE" id="PS51192"/>
    </source>
</evidence>
<feature type="compositionally biased region" description="Low complexity" evidence="11">
    <location>
        <begin position="136"/>
        <end position="145"/>
    </location>
</feature>
<feature type="region of interest" description="Disordered" evidence="11">
    <location>
        <begin position="194"/>
        <end position="225"/>
    </location>
</feature>
<organism evidence="15 16">
    <name type="scientific">Mya arenaria</name>
    <name type="common">Soft-shell clam</name>
    <dbReference type="NCBI Taxonomy" id="6604"/>
    <lineage>
        <taxon>Eukaryota</taxon>
        <taxon>Metazoa</taxon>
        <taxon>Spiralia</taxon>
        <taxon>Lophotrochozoa</taxon>
        <taxon>Mollusca</taxon>
        <taxon>Bivalvia</taxon>
        <taxon>Autobranchia</taxon>
        <taxon>Heteroconchia</taxon>
        <taxon>Euheterodonta</taxon>
        <taxon>Imparidentia</taxon>
        <taxon>Neoheterodontei</taxon>
        <taxon>Myida</taxon>
        <taxon>Myoidea</taxon>
        <taxon>Myidae</taxon>
        <taxon>Mya</taxon>
    </lineage>
</organism>
<dbReference type="InterPro" id="IPR000330">
    <property type="entry name" value="SNF2_N"/>
</dbReference>
<dbReference type="Pfam" id="PF00176">
    <property type="entry name" value="SNF2-rel_dom"/>
    <property type="match status" value="1"/>
</dbReference>
<dbReference type="InterPro" id="IPR014012">
    <property type="entry name" value="HSA_dom"/>
</dbReference>
<evidence type="ECO:0000256" key="7">
    <source>
        <dbReference type="ARBA" id="ARBA00022853"/>
    </source>
</evidence>
<feature type="compositionally biased region" description="Acidic residues" evidence="11">
    <location>
        <begin position="532"/>
        <end position="578"/>
    </location>
</feature>
<dbReference type="PANTHER" id="PTHR45685">
    <property type="entry name" value="HELICASE SRCAP-RELATED"/>
    <property type="match status" value="1"/>
</dbReference>
<gene>
    <name evidence="15" type="ORF">MAR_008641</name>
</gene>
<feature type="domain" description="Helicase ATP-binding" evidence="12">
    <location>
        <begin position="615"/>
        <end position="755"/>
    </location>
</feature>
<evidence type="ECO:0000256" key="8">
    <source>
        <dbReference type="ARBA" id="ARBA00023125"/>
    </source>
</evidence>
<keyword evidence="7" id="KW-0156">Chromatin regulator</keyword>
<feature type="region of interest" description="Disordered" evidence="11">
    <location>
        <begin position="2377"/>
        <end position="2398"/>
    </location>
</feature>
<evidence type="ECO:0000256" key="9">
    <source>
        <dbReference type="ARBA" id="ARBA00023242"/>
    </source>
</evidence>
<dbReference type="PROSITE" id="PS51194">
    <property type="entry name" value="HELICASE_CTER"/>
    <property type="match status" value="1"/>
</dbReference>
<feature type="compositionally biased region" description="Acidic residues" evidence="11">
    <location>
        <begin position="479"/>
        <end position="510"/>
    </location>
</feature>
<evidence type="ECO:0000256" key="1">
    <source>
        <dbReference type="ARBA" id="ARBA00004123"/>
    </source>
</evidence>
<evidence type="ECO:0000313" key="15">
    <source>
        <dbReference type="EMBL" id="WAR02083.1"/>
    </source>
</evidence>
<dbReference type="InterPro" id="IPR027417">
    <property type="entry name" value="P-loop_NTPase"/>
</dbReference>
<sequence>MDRQESSRGMENRVIAIVVPNQKLHFNMTSAGSSRKRIKLEEVPASDDETAIKRKRILSEKLSQLLEVKESYYDNLTECFFLQNGGQMMDYYPWRKKPTPQLVAFLKSGRLDSDDEDDNPVVYLKESKTTEDVKSSDSGSSCLLSTPDGSQTIKTQTTIPVSHTLNNPAAIVPAMVLTGTKAVSTSQSIHRSMSDTKLLTLGSNKTPTSVSGSEKTTSPGSQKQVSYDGTVIRGISSQEAIEAQVMSRVAELRKEGLWSTRRLPKVQEPPRPKTHWDYLLEEMQWLAADFHQERKWKKTCSKKIAKMVQKHFQDIEQRELKAEKEEGMRLKRIASQMAKMVVQYKQNSRLDEKRKKAMDLHLNFIVNQTEQYSTWLSEGLTQASNSGSRNTTPDPSVAGDDEFRPDDSESDDEETIEKDEQGINEEDTMDEVAALQKESELPIESLIESLPKEILENPASIPSDSEHEEEQTTVKDKDEEFDGKEESESDVEETIEEQEEQEEKDYDAELDDLKNEGDLDIEALRAKYSAAYDDDFEMPRDSDEESTDINASEDESEEEEEETEIEEEEEADEEEDVGLEALVPEKQPKKEVKTPIPFLIKHSLREYQHVGLDWLATMYEKRLNGIWGPHLIVVPTSVMLNWEMECKKWCPAFKILTYYGSQKERKQKRTGWTKTNAFHICITSYKLVIQDHNAFRRKKWKYLILDEAQNIKNFKSQRWQCLLNFNSMRRLLLTGTPLQNSLMELWSLMHFLMPHVFQSHKDFKEWFANPLTGMIEGSHEYNENLIRRLHKVLRPFLLRRLKDDVEKQMPKKYEHVVMCHLSKRQRFLYDEFMAQGKTKETLASGHFMSVINILMQLRKVCNHPSLFDPRPIISPLQMEGLVYNTASLVLHVIKYNPLKDLDLHRYPGLAEMERDLPAFIAHRVRKLQTNRRLIEEIEVQPSPPPRPLPGKLKVNAIRSVSPAVQAGQSSPALGSRSASPAPLVKPATTASAQAPLQPAANTQNSASSAVPSSQPITVQIQHTDQGTRLVLPSSQISQLPGFIQLVQTSAGSSVPTSINISTTALVVTMASSGGKPMVSSVMSQVKMSSGIQGGAQNPVQLPMGTGNQGQKPVMRVSPLTGQHMGSDGMVFTTASTTSSTSYVISGAGKPLSSVTPSLQMIKHLEAKKKRCSQQDFFMEPLFDKKQKAKQEKLKYISRTNKNHCEKKPVYGQDLCDAVNIFKDPYSSKSYRNRDLTKWQGPGHIHCYCAKNCDQPKHPKYLWNQTSVLSDFIHTPEQYLEELQDVLERFVFATPPLQCPPITMHTSHPPPSYLSREAARDALIRSELSPRTVNYHKISTKMTVQFPELRLIQYDCGKLQTLDILLHRLKSGDHRVLIFTQMTRMLDILEAFLNYHGHRYLRLDGTTKIEARQHLMDRFNADSRIFVFILSTRSGGVGVNLTGADTVIFYDSDWNPTMDAQAQDRCHRIGQTRDVHIYRLVSERTVEENILKKANQKRMLGDMAIEGGNFTTAFFKQNTISELFTEPSGLDSLVKEKEEEEKEKQDRTSRAQRRQEQKKSDPTEQVALQQFEKALANTEDETDRVAIDHVKDEQKEELAEFDENIPWEEGDRKGEDESHVEVELAMLDKEEDIETVKKDWELNRLKALKEEEERRAEMEEDEMLYTYSRDDAYQQVKKRNRQLASEARRAAAEAQAPSSFLSPRKATLSGAGVDGDDEESKKKQWVYRTPKIIKDLVHNRNNPVTTVNDDDRKSKGRVVGFDDEEDVDVETVDMIEESGQKVKRKSDKVVVKRPRKPKGTSPAKVPKHAYSFAVCSTEATRLESLPGYSMAQMREGLLQKLHSPPKSAPDRANIFEQFGVQGPPPLVGTNVVQSPVHNPLAGSTVRLINTPQGRQMVVVNSSVAQQQQQQQQQQQSSPQNVILLQGMQGFPQGIVVGNNILSLQGNHIGQLSRPGTPVSLQQGLRIVNTQQVVNSKLGPRIVSPVVANQQQLQNQQQQIQNQQALIQRLISNQQQQLAANQAQALNPGLMPGTPIQIQQLSQQSSPPNQQVVGPAHIRLTTPLVHASGGQMVTIQSAPTAHRKSSTQTIANLIAAGKAGAPRQTPPPSPQSKLQAPQQPRPAFSIPNLAKIMRAQRPCSGTSGGASIVTSSHSQVRVNPDVAKLVASHIQNIASHPSHMHSGQGEPQPTFVSTTKAASPAVVNVSSVGVSRSQSPAIVKVVSVSRTGSPSNVSGAVKTPMTTMQRGNSPLATINIKGLPPGVSIPASLVNSLVSGSIGGISKGTIRANVPQATPPTPVRTVVKVSNPQEFGIHVNAQQASHPTQLTQVVHNHVSAVEFANVASPLRSVAPVSAASSPPVTMQAWSNPNLVIRTRRAAVKHPATPTGPAPQSPLTPRVNGPPLVLEARASPISNGPLSLGNHVTYIQQAQIPTVVKQLEKQQLSEETNGGVDVIEIN</sequence>
<evidence type="ECO:0000256" key="5">
    <source>
        <dbReference type="ARBA" id="ARBA00022806"/>
    </source>
</evidence>
<feature type="compositionally biased region" description="Basic and acidic residues" evidence="11">
    <location>
        <begin position="1532"/>
        <end position="1561"/>
    </location>
</feature>
<evidence type="ECO:0000256" key="10">
    <source>
        <dbReference type="SAM" id="Coils"/>
    </source>
</evidence>
<dbReference type="PROSITE" id="PS51204">
    <property type="entry name" value="HSA"/>
    <property type="match status" value="1"/>
</dbReference>
<accession>A0ABY7DWI3</accession>
<feature type="region of interest" description="Disordered" evidence="11">
    <location>
        <begin position="532"/>
        <end position="586"/>
    </location>
</feature>
<dbReference type="SMART" id="SM00573">
    <property type="entry name" value="HSA"/>
    <property type="match status" value="1"/>
</dbReference>
<comment type="subcellular location">
    <subcellularLocation>
        <location evidence="1">Nucleus</location>
    </subcellularLocation>
</comment>
<feature type="domain" description="Helicase C-terminal" evidence="13">
    <location>
        <begin position="1360"/>
        <end position="1510"/>
    </location>
</feature>
<dbReference type="SMART" id="SM00490">
    <property type="entry name" value="HELICc"/>
    <property type="match status" value="1"/>
</dbReference>
<dbReference type="PANTHER" id="PTHR45685:SF1">
    <property type="entry name" value="HELICASE SRCAP"/>
    <property type="match status" value="1"/>
</dbReference>
<feature type="region of interest" description="Disordered" evidence="11">
    <location>
        <begin position="1677"/>
        <end position="1721"/>
    </location>
</feature>
<dbReference type="InterPro" id="IPR049730">
    <property type="entry name" value="SNF2/RAD54-like_C"/>
</dbReference>
<comment type="similarity">
    <text evidence="2">Belongs to the SNF2/RAD54 helicase family. SWR1 subfamily.</text>
</comment>
<feature type="compositionally biased region" description="Acidic residues" evidence="11">
    <location>
        <begin position="408"/>
        <end position="430"/>
    </location>
</feature>
<name>A0ABY7DWI3_MYAAR</name>
<evidence type="ECO:0000256" key="11">
    <source>
        <dbReference type="SAM" id="MobiDB-lite"/>
    </source>
</evidence>
<keyword evidence="3" id="KW-0547">Nucleotide-binding</keyword>
<proteinExistence type="inferred from homology"/>
<evidence type="ECO:0000256" key="2">
    <source>
        <dbReference type="ARBA" id="ARBA00009220"/>
    </source>
</evidence>
<reference evidence="15" key="1">
    <citation type="submission" date="2022-11" db="EMBL/GenBank/DDBJ databases">
        <title>Centuries of genome instability and evolution in soft-shell clam transmissible cancer (bioRxiv).</title>
        <authorList>
            <person name="Hart S.F.M."/>
            <person name="Yonemitsu M.A."/>
            <person name="Giersch R.M."/>
            <person name="Beal B.F."/>
            <person name="Arriagada G."/>
            <person name="Davis B.W."/>
            <person name="Ostrander E.A."/>
            <person name="Goff S.P."/>
            <person name="Metzger M.J."/>
        </authorList>
    </citation>
    <scope>NUCLEOTIDE SEQUENCE</scope>
    <source>
        <strain evidence="15">MELC-2E11</strain>
        <tissue evidence="15">Siphon/mantle</tissue>
    </source>
</reference>
<feature type="compositionally biased region" description="Basic residues" evidence="11">
    <location>
        <begin position="1785"/>
        <end position="1797"/>
    </location>
</feature>
<feature type="compositionally biased region" description="Polar residues" evidence="11">
    <location>
        <begin position="381"/>
        <end position="394"/>
    </location>
</feature>
<keyword evidence="4" id="KW-0378">Hydrolase</keyword>
<dbReference type="Gene3D" id="3.40.50.10810">
    <property type="entry name" value="Tandem AAA-ATPase domain"/>
    <property type="match status" value="1"/>
</dbReference>
<keyword evidence="9" id="KW-0539">Nucleus</keyword>
<keyword evidence="16" id="KW-1185">Reference proteome</keyword>
<keyword evidence="5" id="KW-0347">Helicase</keyword>
<dbReference type="Proteomes" id="UP001164746">
    <property type="component" value="Chromosome 4"/>
</dbReference>
<keyword evidence="8" id="KW-0238">DNA-binding</keyword>
<feature type="region of interest" description="Disordered" evidence="11">
    <location>
        <begin position="381"/>
        <end position="518"/>
    </location>
</feature>
<feature type="domain" description="HSA" evidence="14">
    <location>
        <begin position="263"/>
        <end position="335"/>
    </location>
</feature>
<dbReference type="SUPFAM" id="SSF52540">
    <property type="entry name" value="P-loop containing nucleoside triphosphate hydrolases"/>
    <property type="match status" value="2"/>
</dbReference>
<feature type="compositionally biased region" description="Polar residues" evidence="11">
    <location>
        <begin position="988"/>
        <end position="1014"/>
    </location>
</feature>
<evidence type="ECO:0000259" key="13">
    <source>
        <dbReference type="PROSITE" id="PS51194"/>
    </source>
</evidence>
<dbReference type="PROSITE" id="PS51192">
    <property type="entry name" value="HELICASE_ATP_BIND_1"/>
    <property type="match status" value="1"/>
</dbReference>
<evidence type="ECO:0000313" key="16">
    <source>
        <dbReference type="Proteomes" id="UP001164746"/>
    </source>
</evidence>
<protein>
    <submittedName>
        <fullName evidence="15">DOM-like protein</fullName>
    </submittedName>
</protein>
<feature type="region of interest" description="Disordered" evidence="11">
    <location>
        <begin position="1785"/>
        <end position="1804"/>
    </location>
</feature>
<feature type="region of interest" description="Disordered" evidence="11">
    <location>
        <begin position="1530"/>
        <end position="1564"/>
    </location>
</feature>
<feature type="region of interest" description="Disordered" evidence="11">
    <location>
        <begin position="126"/>
        <end position="150"/>
    </location>
</feature>
<dbReference type="CDD" id="cd18003">
    <property type="entry name" value="DEXQc_SRCAP"/>
    <property type="match status" value="1"/>
</dbReference>
<evidence type="ECO:0000256" key="3">
    <source>
        <dbReference type="ARBA" id="ARBA00022741"/>
    </source>
</evidence>
<dbReference type="EMBL" id="CP111015">
    <property type="protein sequence ID" value="WAR02083.1"/>
    <property type="molecule type" value="Genomic_DNA"/>
</dbReference>
<feature type="compositionally biased region" description="Basic and acidic residues" evidence="11">
    <location>
        <begin position="126"/>
        <end position="135"/>
    </location>
</feature>
<feature type="coiled-coil region" evidence="10">
    <location>
        <begin position="1984"/>
        <end position="2011"/>
    </location>
</feature>
<feature type="region of interest" description="Disordered" evidence="11">
    <location>
        <begin position="965"/>
        <end position="1014"/>
    </location>
</feature>
<keyword evidence="10" id="KW-0175">Coiled coil</keyword>
<dbReference type="InterPro" id="IPR014001">
    <property type="entry name" value="Helicase_ATP-bd"/>
</dbReference>